<dbReference type="InterPro" id="IPR018912">
    <property type="entry name" value="DUF2478"/>
</dbReference>
<dbReference type="RefSeq" id="WP_093161198.1">
    <property type="nucleotide sequence ID" value="NZ_FNEK01000052.1"/>
</dbReference>
<reference evidence="1 2" key="1">
    <citation type="submission" date="2016-10" db="EMBL/GenBank/DDBJ databases">
        <authorList>
            <person name="de Groot N.N."/>
        </authorList>
    </citation>
    <scope>NUCLEOTIDE SEQUENCE [LARGE SCALE GENOMIC DNA]</scope>
    <source>
        <strain evidence="1 2">DSM 25294</strain>
    </source>
</reference>
<name>A0A1G9EG55_9RHOB</name>
<sequence length="171" mass="18500">MRLAHTGSDIPGKMNETLRRLAEAMQAEGARVVGAVQLNREPDSEDVPCDMDLKLLPDGPHMCISQSLGPGSTGCRLDTEQLEAAVHECGQRLARGADLLFVNKFGSHEAEGRGFRDLIGTALSEDVAVVVGVTEAKLEEFRAFSGDLAEELPCDFDTLLEWCRAGMQNAQ</sequence>
<dbReference type="EMBL" id="FNEK01000052">
    <property type="protein sequence ID" value="SDK75084.1"/>
    <property type="molecule type" value="Genomic_DNA"/>
</dbReference>
<dbReference type="STRING" id="571298.SAMN04488026_105218"/>
<proteinExistence type="predicted"/>
<dbReference type="OrthoDB" id="5918880at2"/>
<accession>A0A1G9EG55</accession>
<dbReference type="Proteomes" id="UP000199382">
    <property type="component" value="Unassembled WGS sequence"/>
</dbReference>
<dbReference type="Pfam" id="PF10649">
    <property type="entry name" value="DUF2478"/>
    <property type="match status" value="1"/>
</dbReference>
<evidence type="ECO:0000313" key="2">
    <source>
        <dbReference type="Proteomes" id="UP000199382"/>
    </source>
</evidence>
<keyword evidence="2" id="KW-1185">Reference proteome</keyword>
<gene>
    <name evidence="1" type="ORF">SAMN04488026_105218</name>
</gene>
<evidence type="ECO:0008006" key="3">
    <source>
        <dbReference type="Google" id="ProtNLM"/>
    </source>
</evidence>
<evidence type="ECO:0000313" key="1">
    <source>
        <dbReference type="EMBL" id="SDK75084.1"/>
    </source>
</evidence>
<dbReference type="AlphaFoldDB" id="A0A1G9EG55"/>
<organism evidence="1 2">
    <name type="scientific">Aliiruegeria lutimaris</name>
    <dbReference type="NCBI Taxonomy" id="571298"/>
    <lineage>
        <taxon>Bacteria</taxon>
        <taxon>Pseudomonadati</taxon>
        <taxon>Pseudomonadota</taxon>
        <taxon>Alphaproteobacteria</taxon>
        <taxon>Rhodobacterales</taxon>
        <taxon>Roseobacteraceae</taxon>
        <taxon>Aliiruegeria</taxon>
    </lineage>
</organism>
<protein>
    <recommendedName>
        <fullName evidence="3">Nucleoside-triphosphatase THEP1</fullName>
    </recommendedName>
</protein>